<dbReference type="EMBL" id="UINC01002305">
    <property type="protein sequence ID" value="SUZ95211.1"/>
    <property type="molecule type" value="Genomic_DNA"/>
</dbReference>
<organism evidence="1">
    <name type="scientific">marine metagenome</name>
    <dbReference type="NCBI Taxonomy" id="408172"/>
    <lineage>
        <taxon>unclassified sequences</taxon>
        <taxon>metagenomes</taxon>
        <taxon>ecological metagenomes</taxon>
    </lineage>
</organism>
<evidence type="ECO:0000313" key="1">
    <source>
        <dbReference type="EMBL" id="SUZ95211.1"/>
    </source>
</evidence>
<proteinExistence type="predicted"/>
<name>A0A381RVQ8_9ZZZZ</name>
<gene>
    <name evidence="1" type="ORF">METZ01_LOCUS48065</name>
</gene>
<protein>
    <submittedName>
        <fullName evidence="1">Uncharacterized protein</fullName>
    </submittedName>
</protein>
<accession>A0A381RVQ8</accession>
<dbReference type="AlphaFoldDB" id="A0A381RVQ8"/>
<reference evidence="1" key="1">
    <citation type="submission" date="2018-05" db="EMBL/GenBank/DDBJ databases">
        <authorList>
            <person name="Lanie J.A."/>
            <person name="Ng W.-L."/>
            <person name="Kazmierczak K.M."/>
            <person name="Andrzejewski T.M."/>
            <person name="Davidsen T.M."/>
            <person name="Wayne K.J."/>
            <person name="Tettelin H."/>
            <person name="Glass J.I."/>
            <person name="Rusch D."/>
            <person name="Podicherti R."/>
            <person name="Tsui H.-C.T."/>
            <person name="Winkler M.E."/>
        </authorList>
    </citation>
    <scope>NUCLEOTIDE SEQUENCE</scope>
</reference>
<sequence length="266" mass="29395">MQSFNLYTSNDLTNREHMFDNRTNVLILNDYRQGIDMSLLASEIIETDSSWNSMIMPYVSVDAAPSQNKDAWAQVVLSIANRNTSSESVSRIITVDLTSDESIVEISARLRLLFLFINRGQVSNSASVAPCFAQDTYPAMLALVKTLEGAGMGEDWSPDGARSIRIGKAKHLFVSVDMPIADQSPSPDTFLEIIQSHQIDVSWYDQCVYPRASTPGLTTVMFGVPDNSDPHYSTSIFKRERLRNLSGRPGGMHFSSQQGCSVLAAV</sequence>